<dbReference type="EMBL" id="CP182909">
    <property type="protein sequence ID" value="XPM63297.1"/>
    <property type="molecule type" value="Genomic_DNA"/>
</dbReference>
<sequence>MNRIGAIALFSTTCAVVPQTAKPTASQIKCDRPNQNIKGRSLSAIELLYGLFSRLASPYP</sequence>
<keyword evidence="2" id="KW-1185">Reference proteome</keyword>
<dbReference type="Proteomes" id="UP000095472">
    <property type="component" value="Chromosome"/>
</dbReference>
<protein>
    <submittedName>
        <fullName evidence="1">Uncharacterized protein</fullName>
    </submittedName>
</protein>
<name>A0ACD5GR21_9CYAN</name>
<reference evidence="1 2" key="1">
    <citation type="journal article" date="2016" name="Genome Announc.">
        <title>Draft Genome Sequence of the Thermotolerant Cyanobacterium Desertifilum sp. IPPAS B-1220.</title>
        <authorList>
            <person name="Mironov K.S."/>
            <person name="Sinetova M.A."/>
            <person name="Bolatkhan K."/>
            <person name="Zayadan B.K."/>
            <person name="Ustinova V.V."/>
            <person name="Kupriyanova E.V."/>
            <person name="Skrypnik A.N."/>
            <person name="Gogoleva N.E."/>
            <person name="Gogolev Y.V."/>
            <person name="Los D.A."/>
        </authorList>
    </citation>
    <scope>NUCLEOTIDE SEQUENCE [LARGE SCALE GENOMIC DNA]</scope>
    <source>
        <strain evidence="1 2">IPPAS B-1220</strain>
    </source>
</reference>
<evidence type="ECO:0000313" key="2">
    <source>
        <dbReference type="Proteomes" id="UP000095472"/>
    </source>
</evidence>
<accession>A0ACD5GR21</accession>
<proteinExistence type="predicted"/>
<gene>
    <name evidence="1" type="ORF">BH720_028675</name>
</gene>
<evidence type="ECO:0000313" key="1">
    <source>
        <dbReference type="EMBL" id="XPM63297.1"/>
    </source>
</evidence>
<organism evidence="1 2">
    <name type="scientific">Desertifilum tharense IPPAS B-1220</name>
    <dbReference type="NCBI Taxonomy" id="1781255"/>
    <lineage>
        <taxon>Bacteria</taxon>
        <taxon>Bacillati</taxon>
        <taxon>Cyanobacteriota</taxon>
        <taxon>Cyanophyceae</taxon>
        <taxon>Desertifilales</taxon>
        <taxon>Desertifilaceae</taxon>
        <taxon>Desertifilum</taxon>
    </lineage>
</organism>